<reference evidence="3" key="1">
    <citation type="submission" date="2016-10" db="EMBL/GenBank/DDBJ databases">
        <authorList>
            <person name="Varghese N."/>
            <person name="Submissions S."/>
        </authorList>
    </citation>
    <scope>NUCLEOTIDE SEQUENCE [LARGE SCALE GENOMIC DNA]</scope>
    <source>
        <strain evidence="3">DSM 24767</strain>
    </source>
</reference>
<feature type="region of interest" description="Disordered" evidence="1">
    <location>
        <begin position="17"/>
        <end position="56"/>
    </location>
</feature>
<dbReference type="Proteomes" id="UP000198848">
    <property type="component" value="Unassembled WGS sequence"/>
</dbReference>
<evidence type="ECO:0000313" key="2">
    <source>
        <dbReference type="EMBL" id="SDR34640.1"/>
    </source>
</evidence>
<sequence>MFPPSERYYRCYRCFTKFAPDGEPSGDGTKRSMPTSSDPLKESPSIPGESRSRAEIVDTRLELDERGTKYAVETFEVRIKNRSDTPLRVTRITLTFDGDEEKTTPKDELVVPPNQTETADIHWDWIHPDQNSVTIDVRSDGETVATADVTISMP</sequence>
<organism evidence="2 3">
    <name type="scientific">Natronobacterium texcoconense</name>
    <dbReference type="NCBI Taxonomy" id="1095778"/>
    <lineage>
        <taxon>Archaea</taxon>
        <taxon>Methanobacteriati</taxon>
        <taxon>Methanobacteriota</taxon>
        <taxon>Stenosarchaea group</taxon>
        <taxon>Halobacteria</taxon>
        <taxon>Halobacteriales</taxon>
        <taxon>Natrialbaceae</taxon>
        <taxon>Natronobacterium</taxon>
    </lineage>
</organism>
<dbReference type="AlphaFoldDB" id="A0A1H1IAE6"/>
<accession>A0A1H1IAE6</accession>
<evidence type="ECO:0008006" key="4">
    <source>
        <dbReference type="Google" id="ProtNLM"/>
    </source>
</evidence>
<name>A0A1H1IAE6_NATTX</name>
<proteinExistence type="predicted"/>
<evidence type="ECO:0000256" key="1">
    <source>
        <dbReference type="SAM" id="MobiDB-lite"/>
    </source>
</evidence>
<gene>
    <name evidence="2" type="ORF">SAMN04489842_3361</name>
</gene>
<keyword evidence="3" id="KW-1185">Reference proteome</keyword>
<protein>
    <recommendedName>
        <fullName evidence="4">CARDB protein</fullName>
    </recommendedName>
</protein>
<evidence type="ECO:0000313" key="3">
    <source>
        <dbReference type="Proteomes" id="UP000198848"/>
    </source>
</evidence>
<dbReference type="EMBL" id="FNLC01000004">
    <property type="protein sequence ID" value="SDR34640.1"/>
    <property type="molecule type" value="Genomic_DNA"/>
</dbReference>
<dbReference type="STRING" id="1095778.SAMN04489842_3361"/>